<comment type="caution">
    <text evidence="2">The sequence shown here is derived from an EMBL/GenBank/DDBJ whole genome shotgun (WGS) entry which is preliminary data.</text>
</comment>
<dbReference type="InterPro" id="IPR036047">
    <property type="entry name" value="F-box-like_dom_sf"/>
</dbReference>
<evidence type="ECO:0000313" key="2">
    <source>
        <dbReference type="EMBL" id="KAF8711593.1"/>
    </source>
</evidence>
<dbReference type="OrthoDB" id="659406at2759"/>
<dbReference type="PANTHER" id="PTHR33207">
    <property type="entry name" value="F-BOX DOMAIN CONTAINING PROTEIN-RELATED"/>
    <property type="match status" value="1"/>
</dbReference>
<protein>
    <recommendedName>
        <fullName evidence="1">F-box domain-containing protein</fullName>
    </recommendedName>
</protein>
<feature type="domain" description="F-box" evidence="1">
    <location>
        <begin position="1"/>
        <end position="47"/>
    </location>
</feature>
<evidence type="ECO:0000313" key="3">
    <source>
        <dbReference type="Proteomes" id="UP000636709"/>
    </source>
</evidence>
<dbReference type="EMBL" id="JACEFO010001748">
    <property type="protein sequence ID" value="KAF8711593.1"/>
    <property type="molecule type" value="Genomic_DNA"/>
</dbReference>
<dbReference type="InterPro" id="IPR001810">
    <property type="entry name" value="F-box_dom"/>
</dbReference>
<reference evidence="2" key="1">
    <citation type="submission" date="2020-07" db="EMBL/GenBank/DDBJ databases">
        <title>Genome sequence and genetic diversity analysis of an under-domesticated orphan crop, white fonio (Digitaria exilis).</title>
        <authorList>
            <person name="Bennetzen J.L."/>
            <person name="Chen S."/>
            <person name="Ma X."/>
            <person name="Wang X."/>
            <person name="Yssel A.E.J."/>
            <person name="Chaluvadi S.R."/>
            <person name="Johnson M."/>
            <person name="Gangashetty P."/>
            <person name="Hamidou F."/>
            <person name="Sanogo M.D."/>
            <person name="Zwaenepoel A."/>
            <person name="Wallace J."/>
            <person name="Van De Peer Y."/>
            <person name="Van Deynze A."/>
        </authorList>
    </citation>
    <scope>NUCLEOTIDE SEQUENCE</scope>
    <source>
        <tissue evidence="2">Leaves</tissue>
    </source>
</reference>
<accession>A0A835BZE5</accession>
<keyword evidence="3" id="KW-1185">Reference proteome</keyword>
<dbReference type="PROSITE" id="PS50181">
    <property type="entry name" value="FBOX"/>
    <property type="match status" value="1"/>
</dbReference>
<name>A0A835BZE5_9POAL</name>
<sequence>MSIDAIPDAILELILLRIDSHFCLLDASSTCKRWRRLVADTGFLRQFSSLHGPPCSTWFDITFEPSSAAIPCDLFSLSFLQSIHVAPPDWRIRDSRGTLLLLDRDDGTFYDPVPRDMVRYKRVAPPFTSIFAGYDSLTGHLVDGEAGGGIGLSNFRVVCLLRGPAGHYNNSHYDAGVFTASGSNQQQQPWSLYSMGRSKGFEYWYSGGRKHSRVLVLRPHETTKKECRGKVCLGVTTRRDGVDRIVAFSEDGGSMTVFARVHGGGCEWAAEKSIALSLPWSETSFSWAGYAYIDHIDTARAAAALIVVTKVNLRYRVDIETNEVKVERRLEERAHACELPWPPNLRACTQLLNG</sequence>
<dbReference type="Proteomes" id="UP000636709">
    <property type="component" value="Unassembled WGS sequence"/>
</dbReference>
<dbReference type="AlphaFoldDB" id="A0A835BZE5"/>
<gene>
    <name evidence="2" type="ORF">HU200_029044</name>
</gene>
<organism evidence="2 3">
    <name type="scientific">Digitaria exilis</name>
    <dbReference type="NCBI Taxonomy" id="1010633"/>
    <lineage>
        <taxon>Eukaryota</taxon>
        <taxon>Viridiplantae</taxon>
        <taxon>Streptophyta</taxon>
        <taxon>Embryophyta</taxon>
        <taxon>Tracheophyta</taxon>
        <taxon>Spermatophyta</taxon>
        <taxon>Magnoliopsida</taxon>
        <taxon>Liliopsida</taxon>
        <taxon>Poales</taxon>
        <taxon>Poaceae</taxon>
        <taxon>PACMAD clade</taxon>
        <taxon>Panicoideae</taxon>
        <taxon>Panicodae</taxon>
        <taxon>Paniceae</taxon>
        <taxon>Anthephorinae</taxon>
        <taxon>Digitaria</taxon>
    </lineage>
</organism>
<dbReference type="SUPFAM" id="SSF81383">
    <property type="entry name" value="F-box domain"/>
    <property type="match status" value="1"/>
</dbReference>
<dbReference type="SMART" id="SM00256">
    <property type="entry name" value="FBOX"/>
    <property type="match status" value="1"/>
</dbReference>
<proteinExistence type="predicted"/>
<dbReference type="Gene3D" id="1.20.1280.50">
    <property type="match status" value="1"/>
</dbReference>
<evidence type="ECO:0000259" key="1">
    <source>
        <dbReference type="PROSITE" id="PS50181"/>
    </source>
</evidence>
<dbReference type="Pfam" id="PF00646">
    <property type="entry name" value="F-box"/>
    <property type="match status" value="1"/>
</dbReference>